<dbReference type="SUPFAM" id="SSF51430">
    <property type="entry name" value="NAD(P)-linked oxidoreductase"/>
    <property type="match status" value="1"/>
</dbReference>
<comment type="similarity">
    <text evidence="1">Belongs to the aldo/keto reductase family.</text>
</comment>
<gene>
    <name evidence="11" type="ORF">BDV29DRAFT_53168</name>
</gene>
<organism evidence="11 12">
    <name type="scientific">Aspergillus leporis</name>
    <dbReference type="NCBI Taxonomy" id="41062"/>
    <lineage>
        <taxon>Eukaryota</taxon>
        <taxon>Fungi</taxon>
        <taxon>Dikarya</taxon>
        <taxon>Ascomycota</taxon>
        <taxon>Pezizomycotina</taxon>
        <taxon>Eurotiomycetes</taxon>
        <taxon>Eurotiomycetidae</taxon>
        <taxon>Eurotiales</taxon>
        <taxon>Aspergillaceae</taxon>
        <taxon>Aspergillus</taxon>
        <taxon>Aspergillus subgen. Circumdati</taxon>
    </lineage>
</organism>
<dbReference type="AlphaFoldDB" id="A0A5N5XF86"/>
<comment type="catalytic activity">
    <reaction evidence="5">
        <text>xylitol + NADP(+) = D-xylose + NADPH + H(+)</text>
        <dbReference type="Rhea" id="RHEA:27445"/>
        <dbReference type="ChEBI" id="CHEBI:15378"/>
        <dbReference type="ChEBI" id="CHEBI:17151"/>
        <dbReference type="ChEBI" id="CHEBI:53455"/>
        <dbReference type="ChEBI" id="CHEBI:57783"/>
        <dbReference type="ChEBI" id="CHEBI:58349"/>
        <dbReference type="EC" id="1.1.1.307"/>
    </reaction>
</comment>
<dbReference type="InterPro" id="IPR020471">
    <property type="entry name" value="AKR"/>
</dbReference>
<sequence length="289" mass="32333">MFRMSAALSKKLNINSTQKITSGYEIPVLGYGLYQVPWEIAEDVTEKALSAGYRHIDSAAAYKNERQGVSAIQKAGLQRSDVFLTTKVPPKAVGYDAAKQSIEGSLEKAQVDYFDLILLHSPFGGKEGRLGSWRALVEAQKAGKVRSIGVSNFGIHHLDELEQYIQSGGGGKIEVGQYELHPWLARSDLINWLRKRGTTIEAYSPLARGTRMDEPVLKKLSEKHNKSPAQILIRWSLQKGFVPLPKSVTAERIRENADVFDFVLDEEDMKLLHTDEYAPSTWDPTVHHD</sequence>
<dbReference type="PRINTS" id="PR00069">
    <property type="entry name" value="ALDKETRDTASE"/>
</dbReference>
<evidence type="ECO:0000256" key="7">
    <source>
        <dbReference type="PIRSR" id="PIRSR000097-1"/>
    </source>
</evidence>
<dbReference type="EMBL" id="ML732150">
    <property type="protein sequence ID" value="KAB8079393.1"/>
    <property type="molecule type" value="Genomic_DNA"/>
</dbReference>
<dbReference type="PIRSF" id="PIRSF000097">
    <property type="entry name" value="AKR"/>
    <property type="match status" value="1"/>
</dbReference>
<dbReference type="CDD" id="cd19071">
    <property type="entry name" value="AKR_AKR1-5-like"/>
    <property type="match status" value="1"/>
</dbReference>
<feature type="binding site" evidence="8">
    <location>
        <position position="120"/>
    </location>
    <ligand>
        <name>substrate</name>
    </ligand>
</feature>
<evidence type="ECO:0000256" key="1">
    <source>
        <dbReference type="ARBA" id="ARBA00007905"/>
    </source>
</evidence>
<evidence type="ECO:0000259" key="10">
    <source>
        <dbReference type="Pfam" id="PF00248"/>
    </source>
</evidence>
<dbReference type="PANTHER" id="PTHR43827:SF13">
    <property type="entry name" value="ALDO_KETO REDUCTASE FAMILY PROTEIN"/>
    <property type="match status" value="1"/>
</dbReference>
<feature type="site" description="Lowers pKa of active site Tyr" evidence="9">
    <location>
        <position position="87"/>
    </location>
</feature>
<keyword evidence="12" id="KW-1185">Reference proteome</keyword>
<proteinExistence type="inferred from homology"/>
<name>A0A5N5XF86_9EURO</name>
<dbReference type="EC" id="1.1.1.307" evidence="2"/>
<dbReference type="Gene3D" id="3.20.20.100">
    <property type="entry name" value="NADP-dependent oxidoreductase domain"/>
    <property type="match status" value="1"/>
</dbReference>
<protein>
    <recommendedName>
        <fullName evidence="2">D-xylose reductase [NAD(P)H]</fullName>
        <ecNumber evidence="2">1.1.1.307</ecNumber>
    </recommendedName>
</protein>
<dbReference type="InterPro" id="IPR018170">
    <property type="entry name" value="Aldo/ket_reductase_CS"/>
</dbReference>
<evidence type="ECO:0000313" key="11">
    <source>
        <dbReference type="EMBL" id="KAB8079393.1"/>
    </source>
</evidence>
<dbReference type="PROSITE" id="PS00063">
    <property type="entry name" value="ALDOKETO_REDUCTASE_3"/>
    <property type="match status" value="1"/>
</dbReference>
<dbReference type="GO" id="GO:0016491">
    <property type="term" value="F:oxidoreductase activity"/>
    <property type="evidence" value="ECO:0007669"/>
    <property type="project" value="UniProtKB-KW"/>
</dbReference>
<dbReference type="PANTHER" id="PTHR43827">
    <property type="entry name" value="2,5-DIKETO-D-GLUCONIC ACID REDUCTASE"/>
    <property type="match status" value="1"/>
</dbReference>
<evidence type="ECO:0000256" key="3">
    <source>
        <dbReference type="ARBA" id="ARBA00023002"/>
    </source>
</evidence>
<evidence type="ECO:0000256" key="6">
    <source>
        <dbReference type="ARBA" id="ARBA00049485"/>
    </source>
</evidence>
<comment type="function">
    <text evidence="4">Catalyzes the initial reaction in the xylose utilization pathway by reducing D-xylose into xylitol. Xylose is a major component of hemicelluloses such as xylan. Most fungi utilize D-xylose via three enzymatic reactions, xylose reductase (XR), xylitol dehydrogenase (XDH), and xylulokinase, to form xylulose 5-phosphate, which enters pentose phosphate pathway.</text>
</comment>
<dbReference type="PROSITE" id="PS00062">
    <property type="entry name" value="ALDOKETO_REDUCTASE_2"/>
    <property type="match status" value="1"/>
</dbReference>
<keyword evidence="3" id="KW-0560">Oxidoreductase</keyword>
<evidence type="ECO:0000256" key="9">
    <source>
        <dbReference type="PIRSR" id="PIRSR000097-3"/>
    </source>
</evidence>
<comment type="catalytic activity">
    <reaction evidence="6">
        <text>xylitol + NAD(+) = D-xylose + NADH + H(+)</text>
        <dbReference type="Rhea" id="RHEA:27441"/>
        <dbReference type="ChEBI" id="CHEBI:15378"/>
        <dbReference type="ChEBI" id="CHEBI:17151"/>
        <dbReference type="ChEBI" id="CHEBI:53455"/>
        <dbReference type="ChEBI" id="CHEBI:57540"/>
        <dbReference type="ChEBI" id="CHEBI:57945"/>
        <dbReference type="EC" id="1.1.1.307"/>
    </reaction>
</comment>
<dbReference type="InterPro" id="IPR036812">
    <property type="entry name" value="NAD(P)_OxRdtase_dom_sf"/>
</dbReference>
<dbReference type="Proteomes" id="UP000326565">
    <property type="component" value="Unassembled WGS sequence"/>
</dbReference>
<evidence type="ECO:0000256" key="5">
    <source>
        <dbReference type="ARBA" id="ARBA00047534"/>
    </source>
</evidence>
<reference evidence="11 12" key="1">
    <citation type="submission" date="2019-04" db="EMBL/GenBank/DDBJ databases">
        <title>Friends and foes A comparative genomics study of 23 Aspergillus species from section Flavi.</title>
        <authorList>
            <consortium name="DOE Joint Genome Institute"/>
            <person name="Kjaerbolling I."/>
            <person name="Vesth T."/>
            <person name="Frisvad J.C."/>
            <person name="Nybo J.L."/>
            <person name="Theobald S."/>
            <person name="Kildgaard S."/>
            <person name="Isbrandt T."/>
            <person name="Kuo A."/>
            <person name="Sato A."/>
            <person name="Lyhne E.K."/>
            <person name="Kogle M.E."/>
            <person name="Wiebenga A."/>
            <person name="Kun R.S."/>
            <person name="Lubbers R.J."/>
            <person name="Makela M.R."/>
            <person name="Barry K."/>
            <person name="Chovatia M."/>
            <person name="Clum A."/>
            <person name="Daum C."/>
            <person name="Haridas S."/>
            <person name="He G."/>
            <person name="LaButti K."/>
            <person name="Lipzen A."/>
            <person name="Mondo S."/>
            <person name="Riley R."/>
            <person name="Salamov A."/>
            <person name="Simmons B.A."/>
            <person name="Magnuson J.K."/>
            <person name="Henrissat B."/>
            <person name="Mortensen U.H."/>
            <person name="Larsen T.O."/>
            <person name="Devries R.P."/>
            <person name="Grigoriev I.V."/>
            <person name="Machida M."/>
            <person name="Baker S.E."/>
            <person name="Andersen M.R."/>
        </authorList>
    </citation>
    <scope>NUCLEOTIDE SEQUENCE [LARGE SCALE GENOMIC DNA]</scope>
    <source>
        <strain evidence="11 12">CBS 151.66</strain>
    </source>
</reference>
<dbReference type="FunFam" id="3.20.20.100:FF:000015">
    <property type="entry name" value="Oxidoreductase, aldo/keto reductase family"/>
    <property type="match status" value="1"/>
</dbReference>
<evidence type="ECO:0000256" key="8">
    <source>
        <dbReference type="PIRSR" id="PIRSR000097-2"/>
    </source>
</evidence>
<feature type="active site" description="Proton donor" evidence="7">
    <location>
        <position position="62"/>
    </location>
</feature>
<accession>A0A5N5XF86</accession>
<feature type="domain" description="NADP-dependent oxidoreductase" evidence="10">
    <location>
        <begin position="38"/>
        <end position="272"/>
    </location>
</feature>
<evidence type="ECO:0000256" key="2">
    <source>
        <dbReference type="ARBA" id="ARBA00012845"/>
    </source>
</evidence>
<dbReference type="OrthoDB" id="416253at2759"/>
<dbReference type="Pfam" id="PF00248">
    <property type="entry name" value="Aldo_ket_red"/>
    <property type="match status" value="1"/>
</dbReference>
<evidence type="ECO:0000313" key="12">
    <source>
        <dbReference type="Proteomes" id="UP000326565"/>
    </source>
</evidence>
<dbReference type="InterPro" id="IPR023210">
    <property type="entry name" value="NADP_OxRdtase_dom"/>
</dbReference>
<evidence type="ECO:0000256" key="4">
    <source>
        <dbReference type="ARBA" id="ARBA00025065"/>
    </source>
</evidence>